<evidence type="ECO:0000259" key="16">
    <source>
        <dbReference type="PROSITE" id="PS51278"/>
    </source>
</evidence>
<protein>
    <submittedName>
        <fullName evidence="17">Glutamate synthase large subunit</fullName>
        <ecNumber evidence="17">1.4.1.13</ecNumber>
    </submittedName>
</protein>
<dbReference type="InterPro" id="IPR029055">
    <property type="entry name" value="Ntn_hydrolases_N"/>
</dbReference>
<name>A0ABS9H0M8_9BACL</name>
<dbReference type="CDD" id="cd02808">
    <property type="entry name" value="GltS_FMN"/>
    <property type="match status" value="1"/>
</dbReference>
<dbReference type="InterPro" id="IPR013785">
    <property type="entry name" value="Aldolase_TIM"/>
</dbReference>
<dbReference type="PANTHER" id="PTHR11938:SF133">
    <property type="entry name" value="GLUTAMATE SYNTHASE (NADH)"/>
    <property type="match status" value="1"/>
</dbReference>
<dbReference type="Gene3D" id="3.20.20.70">
    <property type="entry name" value="Aldolase class I"/>
    <property type="match status" value="2"/>
</dbReference>
<dbReference type="InterPro" id="IPR036485">
    <property type="entry name" value="Glu_synth_asu_C_sf"/>
</dbReference>
<keyword evidence="8" id="KW-0315">Glutamine amidotransferase</keyword>
<comment type="similarity">
    <text evidence="3">Belongs to the glutamate synthase family.</text>
</comment>
<evidence type="ECO:0000256" key="4">
    <source>
        <dbReference type="ARBA" id="ARBA00022605"/>
    </source>
</evidence>
<comment type="cofactor">
    <cofactor evidence="1">
        <name>FMN</name>
        <dbReference type="ChEBI" id="CHEBI:58210"/>
    </cofactor>
</comment>
<dbReference type="RefSeq" id="WP_236332859.1">
    <property type="nucleotide sequence ID" value="NZ_JAKIJS010000001.1"/>
</dbReference>
<dbReference type="EMBL" id="JAKIJS010000001">
    <property type="protein sequence ID" value="MCF6137347.1"/>
    <property type="molecule type" value="Genomic_DNA"/>
</dbReference>
<feature type="region of interest" description="Disordered" evidence="15">
    <location>
        <begin position="900"/>
        <end position="920"/>
    </location>
</feature>
<dbReference type="NCBIfam" id="NF008730">
    <property type="entry name" value="PRK11750.1"/>
    <property type="match status" value="1"/>
</dbReference>
<reference evidence="17 18" key="1">
    <citation type="submission" date="2022-01" db="EMBL/GenBank/DDBJ databases">
        <title>Alkalihalobacillus sp. EGI L200015, a novel bacterium isolated from a salt lake sediment.</title>
        <authorList>
            <person name="Gao L."/>
            <person name="Fang B.-Z."/>
            <person name="Li W.-J."/>
        </authorList>
    </citation>
    <scope>NUCLEOTIDE SEQUENCE [LARGE SCALE GENOMIC DNA]</scope>
    <source>
        <strain evidence="17 18">KCTC 12718</strain>
    </source>
</reference>
<dbReference type="Gene3D" id="2.160.20.60">
    <property type="entry name" value="Glutamate synthase, alpha subunit, C-terminal domain"/>
    <property type="match status" value="1"/>
</dbReference>
<keyword evidence="10" id="KW-0408">Iron</keyword>
<evidence type="ECO:0000313" key="18">
    <source>
        <dbReference type="Proteomes" id="UP001649381"/>
    </source>
</evidence>
<evidence type="ECO:0000256" key="14">
    <source>
        <dbReference type="ARBA" id="ARBA00029440"/>
    </source>
</evidence>
<dbReference type="InterPro" id="IPR002932">
    <property type="entry name" value="Glu_synthdom"/>
</dbReference>
<dbReference type="EC" id="1.4.1.13" evidence="17"/>
<feature type="region of interest" description="Disordered" evidence="15">
    <location>
        <begin position="1490"/>
        <end position="1509"/>
    </location>
</feature>
<evidence type="ECO:0000256" key="7">
    <source>
        <dbReference type="ARBA" id="ARBA00022723"/>
    </source>
</evidence>
<dbReference type="InterPro" id="IPR002489">
    <property type="entry name" value="Glu_synth_asu_C"/>
</dbReference>
<dbReference type="Pfam" id="PF00310">
    <property type="entry name" value="GATase_2"/>
    <property type="match status" value="1"/>
</dbReference>
<dbReference type="SUPFAM" id="SSF69336">
    <property type="entry name" value="Alpha subunit of glutamate synthase, C-terminal domain"/>
    <property type="match status" value="1"/>
</dbReference>
<evidence type="ECO:0000256" key="6">
    <source>
        <dbReference type="ARBA" id="ARBA00022643"/>
    </source>
</evidence>
<organism evidence="17 18">
    <name type="scientific">Pseudalkalibacillus berkeleyi</name>
    <dbReference type="NCBI Taxonomy" id="1069813"/>
    <lineage>
        <taxon>Bacteria</taxon>
        <taxon>Bacillati</taxon>
        <taxon>Bacillota</taxon>
        <taxon>Bacilli</taxon>
        <taxon>Bacillales</taxon>
        <taxon>Fictibacillaceae</taxon>
        <taxon>Pseudalkalibacillus</taxon>
    </lineage>
</organism>
<keyword evidence="7" id="KW-0479">Metal-binding</keyword>
<dbReference type="Gene3D" id="3.60.20.10">
    <property type="entry name" value="Glutamine Phosphoribosylpyrophosphate, subunit 1, domain 1"/>
    <property type="match status" value="1"/>
</dbReference>
<dbReference type="GO" id="GO:0004355">
    <property type="term" value="F:glutamate synthase (NADPH) activity"/>
    <property type="evidence" value="ECO:0007669"/>
    <property type="project" value="UniProtKB-EC"/>
</dbReference>
<dbReference type="SUPFAM" id="SSF56235">
    <property type="entry name" value="N-terminal nucleophile aminohydrolases (Ntn hydrolases)"/>
    <property type="match status" value="1"/>
</dbReference>
<evidence type="ECO:0000256" key="10">
    <source>
        <dbReference type="ARBA" id="ARBA00023004"/>
    </source>
</evidence>
<evidence type="ECO:0000256" key="12">
    <source>
        <dbReference type="ARBA" id="ARBA00023164"/>
    </source>
</evidence>
<keyword evidence="11" id="KW-0411">Iron-sulfur</keyword>
<dbReference type="SUPFAM" id="SSF51395">
    <property type="entry name" value="FMN-linked oxidoreductases"/>
    <property type="match status" value="1"/>
</dbReference>
<evidence type="ECO:0000256" key="13">
    <source>
        <dbReference type="ARBA" id="ARBA00023291"/>
    </source>
</evidence>
<feature type="compositionally biased region" description="Basic and acidic residues" evidence="15">
    <location>
        <begin position="910"/>
        <end position="920"/>
    </location>
</feature>
<keyword evidence="13" id="KW-0003">3Fe-4S</keyword>
<evidence type="ECO:0000313" key="17">
    <source>
        <dbReference type="EMBL" id="MCF6137347.1"/>
    </source>
</evidence>
<dbReference type="CDD" id="cd00713">
    <property type="entry name" value="GltS"/>
    <property type="match status" value="1"/>
</dbReference>
<keyword evidence="18" id="KW-1185">Reference proteome</keyword>
<dbReference type="InterPro" id="IPR050711">
    <property type="entry name" value="ET-N_metabolism_enzyme"/>
</dbReference>
<evidence type="ECO:0000256" key="8">
    <source>
        <dbReference type="ARBA" id="ARBA00022962"/>
    </source>
</evidence>
<dbReference type="InterPro" id="IPR017932">
    <property type="entry name" value="GATase_2_dom"/>
</dbReference>
<evidence type="ECO:0000256" key="2">
    <source>
        <dbReference type="ARBA" id="ARBA00001927"/>
    </source>
</evidence>
<accession>A0ABS9H0M8</accession>
<keyword evidence="5" id="KW-0285">Flavoprotein</keyword>
<comment type="cofactor">
    <cofactor evidence="2">
        <name>[3Fe-4S] cluster</name>
        <dbReference type="ChEBI" id="CHEBI:21137"/>
    </cofactor>
</comment>
<keyword evidence="9 17" id="KW-0560">Oxidoreductase</keyword>
<dbReference type="Pfam" id="PF04898">
    <property type="entry name" value="Glu_syn_central"/>
    <property type="match status" value="1"/>
</dbReference>
<dbReference type="Proteomes" id="UP001649381">
    <property type="component" value="Unassembled WGS sequence"/>
</dbReference>
<keyword evidence="4" id="KW-0028">Amino-acid biosynthesis</keyword>
<evidence type="ECO:0000256" key="11">
    <source>
        <dbReference type="ARBA" id="ARBA00023014"/>
    </source>
</evidence>
<keyword evidence="6" id="KW-0288">FMN</keyword>
<feature type="domain" description="Glutamine amidotransferase type-2" evidence="16">
    <location>
        <begin position="22"/>
        <end position="418"/>
    </location>
</feature>
<evidence type="ECO:0000256" key="5">
    <source>
        <dbReference type="ARBA" id="ARBA00022630"/>
    </source>
</evidence>
<keyword evidence="12" id="KW-0314">Glutamate biosynthesis</keyword>
<gene>
    <name evidence="17" type="primary">gltB</name>
    <name evidence="17" type="ORF">L2716_06355</name>
</gene>
<evidence type="ECO:0000256" key="3">
    <source>
        <dbReference type="ARBA" id="ARBA00009716"/>
    </source>
</evidence>
<dbReference type="PROSITE" id="PS51278">
    <property type="entry name" value="GATASE_TYPE_2"/>
    <property type="match status" value="1"/>
</dbReference>
<evidence type="ECO:0000256" key="15">
    <source>
        <dbReference type="SAM" id="MobiDB-lite"/>
    </source>
</evidence>
<feature type="compositionally biased region" description="Basic and acidic residues" evidence="15">
    <location>
        <begin position="1490"/>
        <end position="1502"/>
    </location>
</feature>
<evidence type="ECO:0000256" key="1">
    <source>
        <dbReference type="ARBA" id="ARBA00001917"/>
    </source>
</evidence>
<comment type="pathway">
    <text evidence="14">Amino-acid biosynthesis.</text>
</comment>
<dbReference type="InterPro" id="IPR006982">
    <property type="entry name" value="Glu_synth_centr_N"/>
</dbReference>
<sequence>MIRTGLPEKQGLYDPKYESDACGIGFVAQVDGTSTHKTIKDALTILCRLEHRGGQGADPDSGDGAGIMIQMPDRLFRKTWNETLPKQGDYAVGMVFLPQNESLRNQIEEVIEEIVYKEGHQFIGWRTVPVDDTIITSNAKKTMPFIKQMFIRKPDHIKSAEKFNQTLYLIRRLIEKKVVTLNNIAEGPFYIASLSPDAIVYKGMLTSYQLDQFYLDLANPITTSMFGMVHSRYSTNTFPSWERAHPNRMLMHNGEINTITGNVNWMKTRESAAVSTVYGKRHKDLLPVVSEDASDSGMLDQTFEYLVMNGRSLAHTAMLLVPEAWDFNDQMTDPERACFEYMSCIMEPWDGPTALAYTNGKQIGASIDRNGLRPARYYLTDENTIIFSSEVGVLDIDQENVVQKGRLAPGEMILVDLEKNEILINDEIKRKVAVQHPYRKWLNESLVKLHAHIDGPRFEKMIDKEMLTYQLAHGYTNEEIMKNILPMVNEMKDPIGSMGNDTPLAVLSTKPQLLFNYFKQLFAQVTNPPIDAIREKAITSTTSYIGAKANLLDEGPQHCTRIRLYTPILKKEEFEEIIHNGRNDFRSTKISTCFSGGTASLEPALDNVFEQVERAIRQGVSLIVLTDRDMNDNNIPIPSLLMVSGLHHYLVRKGMRTKASIIIETAEARDVHQFSMLIGYGADMVYPYLTYRTIESLIDDEHVTDYDYVEAVDRFRDAATSGIVKVMSKMGISTIQSYRGAQTFEAIGLSEKVISKYFSGTSSKLGGIDLQMIADESIKRHQKAYSTLNPSLEAGGAMQWRSTGEHHSFNPKTIHTLQHACRTNDPELFKKFSELVRTEEVTYLRDLFEFNTESTTPIPLDEVEPVESLWKRFKTGAMSYGSLSKEAHEILAVAMNRIGGKSNSGEGGEDPDRFIRDENGDSRKSAIKQVASGRFGVNSHYLVSADEIQIKMAQGAKPGEGGHLPGKKVHPWIAEVRGSTPGVGLISPPPHHDIYSIEDLSQLIYDLKHANPKARVSVKLVAKTGVGTIAAGVAKGKADVILISGYEGGTGASPKTSIRHAGLPWELGLAEAHQTLILNNLRDKVVLETDGKLMTGVDVVKAALFGAEEFGFSTAPLVVLGCILMRACQLDTCPVGIATQNPELRKKFMGKPEHVVNYMRFIAEEIREVMAQLGVRTLDELIGRTDFLKLNDQAIHHPKARHLDFTPLFIQTDHSWKHKNRNYRTEYNENHLDHAHIIPKVQKSIMNEQPVKLTLPIRNTDRAVGTRLGYEITEKYGAKGLPEDTIELTFNGTAGQSFGAFLPKGVTQKVLGDANDYVGKGLSGGKIIVAPPRSNTFRKMEEVVIGNVSLFGATSGQVFINGAAGERFGVRNSGAHAVVEGVGDNGCEYMTGGRVIILGSIGKNFAAGMSGGISYIWAMNPKTVMDRCNREMVLLEELDNIEEIQYIKEMLHKHVQYTGSAKAKYILNHWREAVKQFVKIIPEEYKRKLQQDDDRDMKKASSDHTTLTK</sequence>
<comment type="caution">
    <text evidence="17">The sequence shown here is derived from an EMBL/GenBank/DDBJ whole genome shotgun (WGS) entry which is preliminary data.</text>
</comment>
<dbReference type="Pfam" id="PF01645">
    <property type="entry name" value="Glu_synthase"/>
    <property type="match status" value="1"/>
</dbReference>
<evidence type="ECO:0000256" key="9">
    <source>
        <dbReference type="ARBA" id="ARBA00023002"/>
    </source>
</evidence>
<proteinExistence type="inferred from homology"/>
<dbReference type="PANTHER" id="PTHR11938">
    <property type="entry name" value="FAD NADPH DEHYDROGENASE/OXIDOREDUCTASE"/>
    <property type="match status" value="1"/>
</dbReference>
<dbReference type="Pfam" id="PF01493">
    <property type="entry name" value="GXGXG"/>
    <property type="match status" value="1"/>
</dbReference>
<dbReference type="CDD" id="cd00982">
    <property type="entry name" value="gltB_C"/>
    <property type="match status" value="1"/>
</dbReference>